<dbReference type="PROSITE" id="PS50173">
    <property type="entry name" value="UMUC"/>
    <property type="match status" value="1"/>
</dbReference>
<dbReference type="PANTHER" id="PTHR11076">
    <property type="entry name" value="DNA REPAIR POLYMERASE UMUC / TRANSFERASE FAMILY MEMBER"/>
    <property type="match status" value="1"/>
</dbReference>
<dbReference type="GO" id="GO:0003684">
    <property type="term" value="F:damaged DNA binding"/>
    <property type="evidence" value="ECO:0007669"/>
    <property type="project" value="InterPro"/>
</dbReference>
<protein>
    <submittedName>
        <fullName evidence="11">Translesion error-prone DNA polymerase V autoproteolytic subunit</fullName>
        <ecNumber evidence="11">2.7.7.7</ecNumber>
    </submittedName>
</protein>
<dbReference type="InterPro" id="IPR006197">
    <property type="entry name" value="Peptidase_S24_LexA"/>
</dbReference>
<dbReference type="SUPFAM" id="SSF51306">
    <property type="entry name" value="LexA/Signal peptidase"/>
    <property type="match status" value="1"/>
</dbReference>
<dbReference type="GO" id="GO:0006281">
    <property type="term" value="P:DNA repair"/>
    <property type="evidence" value="ECO:0007669"/>
    <property type="project" value="UniProtKB-KW"/>
</dbReference>
<dbReference type="InterPro" id="IPR017961">
    <property type="entry name" value="DNA_pol_Y-fam_little_finger"/>
</dbReference>
<keyword evidence="11" id="KW-0548">Nucleotidyltransferase</keyword>
<gene>
    <name evidence="11" type="primary">umuD</name>
    <name evidence="11" type="ORF">FEI13_09665</name>
</gene>
<dbReference type="SUPFAM" id="SSF56672">
    <property type="entry name" value="DNA/RNA polymerases"/>
    <property type="match status" value="1"/>
</dbReference>
<evidence type="ECO:0000256" key="4">
    <source>
        <dbReference type="ARBA" id="ARBA00022801"/>
    </source>
</evidence>
<dbReference type="GO" id="GO:0042276">
    <property type="term" value="P:error-prone translesion synthesis"/>
    <property type="evidence" value="ECO:0007669"/>
    <property type="project" value="TreeGrafter"/>
</dbReference>
<dbReference type="GO" id="GO:0006355">
    <property type="term" value="P:regulation of DNA-templated transcription"/>
    <property type="evidence" value="ECO:0007669"/>
    <property type="project" value="InterPro"/>
</dbReference>
<comment type="similarity">
    <text evidence="2">Belongs to the DNA polymerase type-Y family.</text>
</comment>
<dbReference type="Proteomes" id="UP000306973">
    <property type="component" value="Unassembled WGS sequence"/>
</dbReference>
<dbReference type="EC" id="2.7.7.7" evidence="11"/>
<dbReference type="NCBIfam" id="NF007621">
    <property type="entry name" value="PRK10276.1"/>
    <property type="match status" value="1"/>
</dbReference>
<dbReference type="Pfam" id="PF00717">
    <property type="entry name" value="Peptidase_S24"/>
    <property type="match status" value="1"/>
</dbReference>
<comment type="caution">
    <text evidence="11">The sequence shown here is derived from an EMBL/GenBank/DDBJ whole genome shotgun (WGS) entry which is preliminary data.</text>
</comment>
<accession>A0A5R8MGU5</accession>
<dbReference type="InterPro" id="IPR050116">
    <property type="entry name" value="DNA_polymerase-Y"/>
</dbReference>
<dbReference type="Pfam" id="PF00817">
    <property type="entry name" value="IMS"/>
    <property type="match status" value="1"/>
</dbReference>
<dbReference type="GO" id="GO:0003887">
    <property type="term" value="F:DNA-directed DNA polymerase activity"/>
    <property type="evidence" value="ECO:0007669"/>
    <property type="project" value="UniProtKB-EC"/>
</dbReference>
<dbReference type="Pfam" id="PF11799">
    <property type="entry name" value="IMS_C"/>
    <property type="match status" value="1"/>
</dbReference>
<evidence type="ECO:0000256" key="6">
    <source>
        <dbReference type="ARBA" id="ARBA00023199"/>
    </source>
</evidence>
<dbReference type="InterPro" id="IPR036286">
    <property type="entry name" value="LexA/Signal_pep-like_sf"/>
</dbReference>
<dbReference type="InterPro" id="IPR039418">
    <property type="entry name" value="LexA-like"/>
</dbReference>
<keyword evidence="5 9" id="KW-0068">Autocatalytic cleavage</keyword>
<dbReference type="InterPro" id="IPR015927">
    <property type="entry name" value="Peptidase_S24_S26A/B/C"/>
</dbReference>
<dbReference type="Gene3D" id="3.30.70.270">
    <property type="match status" value="1"/>
</dbReference>
<dbReference type="Gene3D" id="3.40.1170.60">
    <property type="match status" value="1"/>
</dbReference>
<evidence type="ECO:0000256" key="9">
    <source>
        <dbReference type="RuleBase" id="RU003991"/>
    </source>
</evidence>
<dbReference type="Gene3D" id="1.10.150.20">
    <property type="entry name" value="5' to 3' exonuclease, C-terminal subdomain"/>
    <property type="match status" value="1"/>
</dbReference>
<dbReference type="InterPro" id="IPR001126">
    <property type="entry name" value="UmuC"/>
</dbReference>
<name>A0A5R8MGU5_9GAMM</name>
<sequence>MNTVFVEVPMSSTTPIAVRPIGRAVALPGEATLPLMGCRVRAGFPSPADDHLDVEIDLHAHVVRRPAATYFVRAEGDSMLGDGIHHGDLLVVDRSLEPLPGRVVVIAVDGEPTVKRLERRGERTFLMASNPRFAPIPLAGRECQVVGRGHPRAPCPAGRRAVIALVDCNNFYVSCERAFAPRLEGRPVGVLSNNDGCVVARSNELKALGVAMGAPLHLLPPAIRRQAVLLSSNYALYGDMSRRVNRILDEFSPDVEAYSIDESFVGFTGFAADGLEAHAQRLRETVRRDTGIPVCVGLAPTRVLAKVANHAAKKQAAFEGVCRLEADAPAPRALLEGLPVTELWGVARRTAERLALMEIHTAWQLREADPKQIRRHFSVVLERIVWELRGRPAIVLDDLEAPRQRIMVSRSFGRLTGAFADLQEAVRQHAARGAEKLRGQGSQARAVMVFLRTNPHQVGERQYRNSAVVPLPAPSDDSRALLSAAARGLEAIFLAGPRYQKCGVMLLDLVEAERHQLSLLAPRSEAARGRSQRLMAAVDRLNREMGRDTVRFGLPRMGTAWALRCERRTPRYTTRWNELMRVRTG</sequence>
<keyword evidence="6" id="KW-0741">SOS mutagenesis</keyword>
<keyword evidence="11" id="KW-0808">Transferase</keyword>
<evidence type="ECO:0000256" key="8">
    <source>
        <dbReference type="ARBA" id="ARBA00023236"/>
    </source>
</evidence>
<keyword evidence="3" id="KW-0227">DNA damage</keyword>
<dbReference type="InterPro" id="IPR043502">
    <property type="entry name" value="DNA/RNA_pol_sf"/>
</dbReference>
<dbReference type="AlphaFoldDB" id="A0A5R8MGU5"/>
<dbReference type="GO" id="GO:0009432">
    <property type="term" value="P:SOS response"/>
    <property type="evidence" value="ECO:0007669"/>
    <property type="project" value="UniProtKB-KW"/>
</dbReference>
<keyword evidence="7" id="KW-0234">DNA repair</keyword>
<dbReference type="PRINTS" id="PR00726">
    <property type="entry name" value="LEXASERPTASE"/>
</dbReference>
<dbReference type="CDD" id="cd01700">
    <property type="entry name" value="PolY_Pol_V_umuC"/>
    <property type="match status" value="1"/>
</dbReference>
<evidence type="ECO:0000256" key="5">
    <source>
        <dbReference type="ARBA" id="ARBA00022813"/>
    </source>
</evidence>
<keyword evidence="4 9" id="KW-0378">Hydrolase</keyword>
<evidence type="ECO:0000259" key="10">
    <source>
        <dbReference type="PROSITE" id="PS50173"/>
    </source>
</evidence>
<comment type="similarity">
    <text evidence="1 9">Belongs to the peptidase S24 family.</text>
</comment>
<evidence type="ECO:0000256" key="3">
    <source>
        <dbReference type="ARBA" id="ARBA00022763"/>
    </source>
</evidence>
<keyword evidence="12" id="KW-1185">Reference proteome</keyword>
<keyword evidence="8" id="KW-0742">SOS response</keyword>
<evidence type="ECO:0000313" key="11">
    <source>
        <dbReference type="EMBL" id="TLF50429.1"/>
    </source>
</evidence>
<proteinExistence type="inferred from homology"/>
<dbReference type="Pfam" id="PF13438">
    <property type="entry name" value="DUF4113"/>
    <property type="match status" value="1"/>
</dbReference>
<dbReference type="InterPro" id="IPR043128">
    <property type="entry name" value="Rev_trsase/Diguanyl_cyclase"/>
</dbReference>
<feature type="domain" description="UmuC" evidence="10">
    <location>
        <begin position="163"/>
        <end position="347"/>
    </location>
</feature>
<dbReference type="Gene3D" id="2.10.109.10">
    <property type="entry name" value="Umud Fragment, subunit A"/>
    <property type="match status" value="1"/>
</dbReference>
<evidence type="ECO:0000313" key="12">
    <source>
        <dbReference type="Proteomes" id="UP000306973"/>
    </source>
</evidence>
<dbReference type="EMBL" id="VBUI01000013">
    <property type="protein sequence ID" value="TLF50429.1"/>
    <property type="molecule type" value="Genomic_DNA"/>
</dbReference>
<evidence type="ECO:0000256" key="1">
    <source>
        <dbReference type="ARBA" id="ARBA00007484"/>
    </source>
</evidence>
<evidence type="ECO:0000256" key="7">
    <source>
        <dbReference type="ARBA" id="ARBA00023204"/>
    </source>
</evidence>
<evidence type="ECO:0000256" key="2">
    <source>
        <dbReference type="ARBA" id="ARBA00010945"/>
    </source>
</evidence>
<dbReference type="CDD" id="cd06529">
    <property type="entry name" value="S24_LexA-like"/>
    <property type="match status" value="1"/>
</dbReference>
<organism evidence="11 12">
    <name type="scientific">Halomonas urmiana</name>
    <dbReference type="NCBI Taxonomy" id="490901"/>
    <lineage>
        <taxon>Bacteria</taxon>
        <taxon>Pseudomonadati</taxon>
        <taxon>Pseudomonadota</taxon>
        <taxon>Gammaproteobacteria</taxon>
        <taxon>Oceanospirillales</taxon>
        <taxon>Halomonadaceae</taxon>
        <taxon>Halomonas</taxon>
    </lineage>
</organism>
<dbReference type="GO" id="GO:0005829">
    <property type="term" value="C:cytosol"/>
    <property type="evidence" value="ECO:0007669"/>
    <property type="project" value="TreeGrafter"/>
</dbReference>
<dbReference type="GO" id="GO:0016787">
    <property type="term" value="F:hydrolase activity"/>
    <property type="evidence" value="ECO:0007669"/>
    <property type="project" value="UniProtKB-KW"/>
</dbReference>
<dbReference type="PANTHER" id="PTHR11076:SF34">
    <property type="entry name" value="PROTEIN UMUC"/>
    <property type="match status" value="1"/>
</dbReference>
<reference evidence="11 12" key="1">
    <citation type="journal article" date="2007" name="Int. J. Syst. Evol. Microbiol.">
        <title>Halomonas saccharevitans sp. nov., Halomonas arcis sp. nov. and Halomonas subterranea sp. nov., halophilic bacteria isolated from hypersaline environments of China.</title>
        <authorList>
            <person name="Xu X.W."/>
            <person name="Wu Y.H."/>
            <person name="Zhou Z."/>
            <person name="Wang C.S."/>
            <person name="Zhou Y.G."/>
            <person name="Zhang H.B."/>
            <person name="Wang Y."/>
            <person name="Wu M."/>
        </authorList>
    </citation>
    <scope>NUCLEOTIDE SEQUENCE [LARGE SCALE GENOMIC DNA]</scope>
    <source>
        <strain evidence="11 12">TBZ3</strain>
    </source>
</reference>
<dbReference type="InterPro" id="IPR025188">
    <property type="entry name" value="DUF4113"/>
</dbReference>